<dbReference type="Gene3D" id="1.10.10.60">
    <property type="entry name" value="Homeodomain-like"/>
    <property type="match status" value="1"/>
</dbReference>
<sequence length="375" mass="42476">MCMQSWRVRWVQATVYATRTKATLCSISLFNRKRGGEVQRLRSEDFEKGISSVPSDPEIKQVATLSQTLHITKWEQDQLATFLGQDIRVHKNIYRQPLEVLDRAKVAKILLAVNKGVDVDLEKECGANENDEIDCDPPDEIHQEDLESDEGEPESETESKATTQMASVTNLGEETQRNSDEGLKGRQKMKRQPWSEDEIKAVRRHLNHCIVSGIVPRKDQAMKAVAAETCLRLFLESTMPRKYKPKPGARPYNSAPSTSVAQAIDDYKNGGLSQREVCQKYGIPRSSFQNHLKVDQGERAVKKPGGQTILSSEMEDSLVQHLIHLSNWGFPFDTMDLRMTVKRILDKEGQTVKCFKANVPGEDWCSGFMDRQSHD</sequence>
<dbReference type="PANTHER" id="PTHR33480:SF1">
    <property type="entry name" value="TYR RECOMBINASE DOMAIN-CONTAINING PROTEIN"/>
    <property type="match status" value="1"/>
</dbReference>
<dbReference type="EMBL" id="RQTK01000014">
    <property type="protein sequence ID" value="RUS91307.1"/>
    <property type="molecule type" value="Genomic_DNA"/>
</dbReference>
<comment type="caution">
    <text evidence="3">The sequence shown here is derived from an EMBL/GenBank/DDBJ whole genome shotgun (WGS) entry which is preliminary data.</text>
</comment>
<dbReference type="AlphaFoldDB" id="A0A433UBR4"/>
<feature type="domain" description="HTH psq-type" evidence="2">
    <location>
        <begin position="261"/>
        <end position="294"/>
    </location>
</feature>
<feature type="compositionally biased region" description="Acidic residues" evidence="1">
    <location>
        <begin position="129"/>
        <end position="138"/>
    </location>
</feature>
<reference evidence="3 4" key="1">
    <citation type="submission" date="2019-01" db="EMBL/GenBank/DDBJ databases">
        <title>A draft genome assembly of the solar-powered sea slug Elysia chlorotica.</title>
        <authorList>
            <person name="Cai H."/>
            <person name="Li Q."/>
            <person name="Fang X."/>
            <person name="Li J."/>
            <person name="Curtis N.E."/>
            <person name="Altenburger A."/>
            <person name="Shibata T."/>
            <person name="Feng M."/>
            <person name="Maeda T."/>
            <person name="Schwartz J.A."/>
            <person name="Shigenobu S."/>
            <person name="Lundholm N."/>
            <person name="Nishiyama T."/>
            <person name="Yang H."/>
            <person name="Hasebe M."/>
            <person name="Li S."/>
            <person name="Pierce S.K."/>
            <person name="Wang J."/>
        </authorList>
    </citation>
    <scope>NUCLEOTIDE SEQUENCE [LARGE SCALE GENOMIC DNA]</scope>
    <source>
        <strain evidence="3">EC2010</strain>
        <tissue evidence="3">Whole organism of an adult</tissue>
    </source>
</reference>
<dbReference type="Proteomes" id="UP000271974">
    <property type="component" value="Unassembled WGS sequence"/>
</dbReference>
<evidence type="ECO:0000259" key="2">
    <source>
        <dbReference type="Pfam" id="PF05225"/>
    </source>
</evidence>
<feature type="compositionally biased region" description="Acidic residues" evidence="1">
    <location>
        <begin position="146"/>
        <end position="156"/>
    </location>
</feature>
<feature type="region of interest" description="Disordered" evidence="1">
    <location>
        <begin position="128"/>
        <end position="194"/>
    </location>
</feature>
<feature type="compositionally biased region" description="Basic and acidic residues" evidence="1">
    <location>
        <begin position="174"/>
        <end position="184"/>
    </location>
</feature>
<evidence type="ECO:0000313" key="3">
    <source>
        <dbReference type="EMBL" id="RUS91307.1"/>
    </source>
</evidence>
<feature type="compositionally biased region" description="Polar residues" evidence="1">
    <location>
        <begin position="160"/>
        <end position="173"/>
    </location>
</feature>
<evidence type="ECO:0000313" key="4">
    <source>
        <dbReference type="Proteomes" id="UP000271974"/>
    </source>
</evidence>
<proteinExistence type="predicted"/>
<dbReference type="SUPFAM" id="SSF46689">
    <property type="entry name" value="Homeodomain-like"/>
    <property type="match status" value="1"/>
</dbReference>
<protein>
    <recommendedName>
        <fullName evidence="2">HTH psq-type domain-containing protein</fullName>
    </recommendedName>
</protein>
<dbReference type="OrthoDB" id="10072016at2759"/>
<dbReference type="InterPro" id="IPR009057">
    <property type="entry name" value="Homeodomain-like_sf"/>
</dbReference>
<accession>A0A433UBR4</accession>
<dbReference type="Pfam" id="PF05225">
    <property type="entry name" value="HTH_psq"/>
    <property type="match status" value="1"/>
</dbReference>
<name>A0A433UBR4_ELYCH</name>
<dbReference type="PANTHER" id="PTHR33480">
    <property type="entry name" value="SET DOMAIN-CONTAINING PROTEIN-RELATED"/>
    <property type="match status" value="1"/>
</dbReference>
<gene>
    <name evidence="3" type="ORF">EGW08_000921</name>
</gene>
<evidence type="ECO:0000256" key="1">
    <source>
        <dbReference type="SAM" id="MobiDB-lite"/>
    </source>
</evidence>
<dbReference type="InterPro" id="IPR007889">
    <property type="entry name" value="HTH_Psq"/>
</dbReference>
<organism evidence="3 4">
    <name type="scientific">Elysia chlorotica</name>
    <name type="common">Eastern emerald elysia</name>
    <name type="synonym">Sea slug</name>
    <dbReference type="NCBI Taxonomy" id="188477"/>
    <lineage>
        <taxon>Eukaryota</taxon>
        <taxon>Metazoa</taxon>
        <taxon>Spiralia</taxon>
        <taxon>Lophotrochozoa</taxon>
        <taxon>Mollusca</taxon>
        <taxon>Gastropoda</taxon>
        <taxon>Heterobranchia</taxon>
        <taxon>Euthyneura</taxon>
        <taxon>Panpulmonata</taxon>
        <taxon>Sacoglossa</taxon>
        <taxon>Placobranchoidea</taxon>
        <taxon>Plakobranchidae</taxon>
        <taxon>Elysia</taxon>
    </lineage>
</organism>
<keyword evidence="4" id="KW-1185">Reference proteome</keyword>
<dbReference type="GO" id="GO:0003677">
    <property type="term" value="F:DNA binding"/>
    <property type="evidence" value="ECO:0007669"/>
    <property type="project" value="InterPro"/>
</dbReference>